<name>A0A543FZM5_9FLAO</name>
<reference evidence="1 2" key="1">
    <citation type="submission" date="2019-06" db="EMBL/GenBank/DDBJ databases">
        <title>Genomic Encyclopedia of Archaeal and Bacterial Type Strains, Phase II (KMG-II): from individual species to whole genera.</title>
        <authorList>
            <person name="Goeker M."/>
        </authorList>
    </citation>
    <scope>NUCLEOTIDE SEQUENCE [LARGE SCALE GENOMIC DNA]</scope>
    <source>
        <strain evidence="1 2">DSM 24789</strain>
    </source>
</reference>
<gene>
    <name evidence="1" type="ORF">BC670_0063</name>
</gene>
<dbReference type="Proteomes" id="UP000320773">
    <property type="component" value="Unassembled WGS sequence"/>
</dbReference>
<sequence length="187" mass="22350">MKKRLILFGFILFFCTSIVKYNNSENQEDDKILWSSKRKLIWDDFKGAVPDTIEPFLAAITGYTIKLHYECLDNIVLNYKIENYFIKSKSWTITTDTQTLAHEQLHFDIAELYARKIRKSFDSLRLRKNNNVDIYNKIYHSIISKCENYQDLYDKKVIGNNKNQQQWIKKIGAELARLKRYEYNPNE</sequence>
<accession>A0A543FZM5</accession>
<dbReference type="AlphaFoldDB" id="A0A543FZM5"/>
<comment type="caution">
    <text evidence="1">The sequence shown here is derived from an EMBL/GenBank/DDBJ whole genome shotgun (WGS) entry which is preliminary data.</text>
</comment>
<dbReference type="EMBL" id="VFPJ01000001">
    <property type="protein sequence ID" value="TQM39286.1"/>
    <property type="molecule type" value="Genomic_DNA"/>
</dbReference>
<evidence type="ECO:0000313" key="2">
    <source>
        <dbReference type="Proteomes" id="UP000320773"/>
    </source>
</evidence>
<organism evidence="1 2">
    <name type="scientific">Flavobacterium branchiophilum</name>
    <dbReference type="NCBI Taxonomy" id="55197"/>
    <lineage>
        <taxon>Bacteria</taxon>
        <taxon>Pseudomonadati</taxon>
        <taxon>Bacteroidota</taxon>
        <taxon>Flavobacteriia</taxon>
        <taxon>Flavobacteriales</taxon>
        <taxon>Flavobacteriaceae</taxon>
        <taxon>Flavobacterium</taxon>
    </lineage>
</organism>
<evidence type="ECO:0008006" key="3">
    <source>
        <dbReference type="Google" id="ProtNLM"/>
    </source>
</evidence>
<protein>
    <recommendedName>
        <fullName evidence="3">DUF922 domain-containing protein</fullName>
    </recommendedName>
</protein>
<evidence type="ECO:0000313" key="1">
    <source>
        <dbReference type="EMBL" id="TQM39286.1"/>
    </source>
</evidence>
<dbReference type="InterPro" id="IPR010321">
    <property type="entry name" value="DUF922"/>
</dbReference>
<proteinExistence type="predicted"/>
<dbReference type="Pfam" id="PF06037">
    <property type="entry name" value="DUF922"/>
    <property type="match status" value="1"/>
</dbReference>
<dbReference type="RefSeq" id="WP_089081155.1">
    <property type="nucleotide sequence ID" value="NZ_VFPJ01000001.1"/>
</dbReference>